<gene>
    <name evidence="6" type="primary">rph</name>
    <name evidence="9" type="ORF">HDF12_001301</name>
</gene>
<feature type="binding site" evidence="6">
    <location>
        <position position="98"/>
    </location>
    <ligand>
        <name>phosphate</name>
        <dbReference type="ChEBI" id="CHEBI:43474"/>
        <note>substrate</note>
    </ligand>
</feature>
<proteinExistence type="inferred from homology"/>
<dbReference type="PROSITE" id="PS01277">
    <property type="entry name" value="RIBONUCLEASE_PH"/>
    <property type="match status" value="1"/>
</dbReference>
<dbReference type="GO" id="GO:0008033">
    <property type="term" value="P:tRNA processing"/>
    <property type="evidence" value="ECO:0007669"/>
    <property type="project" value="UniProtKB-UniRule"/>
</dbReference>
<comment type="catalytic activity">
    <reaction evidence="6">
        <text>tRNA(n+1) + phosphate = tRNA(n) + a ribonucleoside 5'-diphosphate</text>
        <dbReference type="Rhea" id="RHEA:10628"/>
        <dbReference type="Rhea" id="RHEA-COMP:17343"/>
        <dbReference type="Rhea" id="RHEA-COMP:17344"/>
        <dbReference type="ChEBI" id="CHEBI:43474"/>
        <dbReference type="ChEBI" id="CHEBI:57930"/>
        <dbReference type="ChEBI" id="CHEBI:173114"/>
        <dbReference type="EC" id="2.7.7.56"/>
    </reaction>
</comment>
<dbReference type="Gene3D" id="3.30.230.70">
    <property type="entry name" value="GHMP Kinase, N-terminal domain"/>
    <property type="match status" value="1"/>
</dbReference>
<comment type="similarity">
    <text evidence="1 6">Belongs to the RNase PH family.</text>
</comment>
<evidence type="ECO:0000313" key="9">
    <source>
        <dbReference type="EMBL" id="NYF50936.1"/>
    </source>
</evidence>
<dbReference type="GO" id="GO:0016075">
    <property type="term" value="P:rRNA catabolic process"/>
    <property type="evidence" value="ECO:0007669"/>
    <property type="project" value="UniProtKB-UniRule"/>
</dbReference>
<evidence type="ECO:0000259" key="7">
    <source>
        <dbReference type="Pfam" id="PF01138"/>
    </source>
</evidence>
<keyword evidence="4 6" id="KW-0819">tRNA processing</keyword>
<accession>A0A7Y9T299</accession>
<dbReference type="GO" id="GO:0031125">
    <property type="term" value="P:rRNA 3'-end processing"/>
    <property type="evidence" value="ECO:0007669"/>
    <property type="project" value="UniProtKB-ARBA"/>
</dbReference>
<dbReference type="Proteomes" id="UP000534186">
    <property type="component" value="Unassembled WGS sequence"/>
</dbReference>
<comment type="function">
    <text evidence="6">Phosphorolytic 3'-5' exoribonuclease that plays an important role in tRNA 3'-end maturation. Removes nucleotide residues following the 3'-CCA terminus of tRNAs; can also add nucleotides to the ends of RNA molecules by using nucleoside diphosphates as substrates, but this may not be physiologically important. Probably plays a role in initiation of 16S rRNA degradation (leading to ribosome degradation) during starvation.</text>
</comment>
<comment type="subunit">
    <text evidence="6">Homohexameric ring arranged as a trimer of dimers.</text>
</comment>
<dbReference type="HAMAP" id="MF_00564">
    <property type="entry name" value="RNase_PH"/>
    <property type="match status" value="1"/>
</dbReference>
<sequence>MSVTTATPSPQLFRPDHRSADALRQVRITPHYVAMAEGSVLMESGNTRVLCNATVEQGVPSWLRNSGRGWVTAEYGMLPRATLTRTARESERGKVGGRTHEIQRLIGRSLRSVVDMKALGERTVILDCDVLQADGGTRTAAITGACVALALALGKLVKAGTLKNSPLKQMVAATSVGIVDGNVLLDLAYEEDSRAAVDMNVVMLANGGLVETQATAEHDSYTRTQLGQMLDFAEKGIQELLAAQRTILDQAG</sequence>
<dbReference type="EC" id="2.7.7.56" evidence="6"/>
<dbReference type="GO" id="GO:0000049">
    <property type="term" value="F:tRNA binding"/>
    <property type="evidence" value="ECO:0007669"/>
    <property type="project" value="UniProtKB-UniRule"/>
</dbReference>
<organism evidence="9 10">
    <name type="scientific">Tunturiibacter lichenicola</name>
    <dbReference type="NCBI Taxonomy" id="2051959"/>
    <lineage>
        <taxon>Bacteria</taxon>
        <taxon>Pseudomonadati</taxon>
        <taxon>Acidobacteriota</taxon>
        <taxon>Terriglobia</taxon>
        <taxon>Terriglobales</taxon>
        <taxon>Acidobacteriaceae</taxon>
        <taxon>Tunturiibacter</taxon>
    </lineage>
</organism>
<dbReference type="InterPro" id="IPR001247">
    <property type="entry name" value="ExoRNase_PH_dom1"/>
</dbReference>
<dbReference type="InterPro" id="IPR015847">
    <property type="entry name" value="ExoRNase_PH_dom2"/>
</dbReference>
<feature type="binding site" evidence="6">
    <location>
        <begin position="136"/>
        <end position="138"/>
    </location>
    <ligand>
        <name>phosphate</name>
        <dbReference type="ChEBI" id="CHEBI:43474"/>
        <note>substrate</note>
    </ligand>
</feature>
<feature type="domain" description="Exoribonuclease phosphorolytic" evidence="7">
    <location>
        <begin position="23"/>
        <end position="152"/>
    </location>
</feature>
<dbReference type="InterPro" id="IPR027408">
    <property type="entry name" value="PNPase/RNase_PH_dom_sf"/>
</dbReference>
<evidence type="ECO:0000256" key="5">
    <source>
        <dbReference type="ARBA" id="ARBA00022884"/>
    </source>
</evidence>
<dbReference type="CDD" id="cd11362">
    <property type="entry name" value="RNase_PH_bact"/>
    <property type="match status" value="1"/>
</dbReference>
<dbReference type="InterPro" id="IPR002381">
    <property type="entry name" value="RNase_PH_bac-type"/>
</dbReference>
<evidence type="ECO:0000256" key="3">
    <source>
        <dbReference type="ARBA" id="ARBA00022555"/>
    </source>
</evidence>
<keyword evidence="6 9" id="KW-0548">Nucleotidyltransferase</keyword>
<dbReference type="SUPFAM" id="SSF54211">
    <property type="entry name" value="Ribosomal protein S5 domain 2-like"/>
    <property type="match status" value="1"/>
</dbReference>
<evidence type="ECO:0000259" key="8">
    <source>
        <dbReference type="Pfam" id="PF03725"/>
    </source>
</evidence>
<dbReference type="Pfam" id="PF03725">
    <property type="entry name" value="RNase_PH_C"/>
    <property type="match status" value="1"/>
</dbReference>
<dbReference type="FunFam" id="3.30.230.70:FF:000003">
    <property type="entry name" value="Ribonuclease PH"/>
    <property type="match status" value="1"/>
</dbReference>
<dbReference type="InterPro" id="IPR020568">
    <property type="entry name" value="Ribosomal_Su5_D2-typ_SF"/>
</dbReference>
<evidence type="ECO:0000256" key="6">
    <source>
        <dbReference type="HAMAP-Rule" id="MF_00564"/>
    </source>
</evidence>
<evidence type="ECO:0000256" key="4">
    <source>
        <dbReference type="ARBA" id="ARBA00022694"/>
    </source>
</evidence>
<dbReference type="InterPro" id="IPR018336">
    <property type="entry name" value="RNase_PH_CS"/>
</dbReference>
<dbReference type="PANTHER" id="PTHR11953">
    <property type="entry name" value="EXOSOME COMPLEX COMPONENT"/>
    <property type="match status" value="1"/>
</dbReference>
<evidence type="ECO:0000256" key="2">
    <source>
        <dbReference type="ARBA" id="ARBA00022552"/>
    </source>
</evidence>
<dbReference type="Pfam" id="PF01138">
    <property type="entry name" value="RNase_PH"/>
    <property type="match status" value="1"/>
</dbReference>
<comment type="caution">
    <text evidence="9">The sequence shown here is derived from an EMBL/GenBank/DDBJ whole genome shotgun (WGS) entry which is preliminary data.</text>
</comment>
<dbReference type="SUPFAM" id="SSF55666">
    <property type="entry name" value="Ribonuclease PH domain 2-like"/>
    <property type="match status" value="1"/>
</dbReference>
<keyword evidence="6 9" id="KW-0808">Transferase</keyword>
<dbReference type="InterPro" id="IPR036345">
    <property type="entry name" value="ExoRNase_PH_dom2_sf"/>
</dbReference>
<dbReference type="NCBIfam" id="TIGR01966">
    <property type="entry name" value="RNasePH"/>
    <property type="match status" value="1"/>
</dbReference>
<protein>
    <recommendedName>
        <fullName evidence="6">Ribonuclease PH</fullName>
        <shortName evidence="6">RNase PH</shortName>
        <ecNumber evidence="6">2.7.7.56</ecNumber>
    </recommendedName>
    <alternativeName>
        <fullName evidence="6">tRNA nucleotidyltransferase</fullName>
    </alternativeName>
</protein>
<dbReference type="PANTHER" id="PTHR11953:SF0">
    <property type="entry name" value="EXOSOME COMPLEX COMPONENT RRP41"/>
    <property type="match status" value="1"/>
</dbReference>
<dbReference type="EMBL" id="JACCCV010000001">
    <property type="protein sequence ID" value="NYF50936.1"/>
    <property type="molecule type" value="Genomic_DNA"/>
</dbReference>
<dbReference type="GO" id="GO:0009022">
    <property type="term" value="F:tRNA nucleotidyltransferase activity"/>
    <property type="evidence" value="ECO:0007669"/>
    <property type="project" value="UniProtKB-UniRule"/>
</dbReference>
<evidence type="ECO:0000313" key="10">
    <source>
        <dbReference type="Proteomes" id="UP000534186"/>
    </source>
</evidence>
<dbReference type="AlphaFoldDB" id="A0A7Y9T299"/>
<evidence type="ECO:0000256" key="1">
    <source>
        <dbReference type="ARBA" id="ARBA00006678"/>
    </source>
</evidence>
<keyword evidence="3 6" id="KW-0820">tRNA-binding</keyword>
<name>A0A7Y9T299_9BACT</name>
<reference evidence="9 10" key="1">
    <citation type="submission" date="2020-07" db="EMBL/GenBank/DDBJ databases">
        <title>Genomic Encyclopedia of Type Strains, Phase IV (KMG-V): Genome sequencing to study the core and pangenomes of soil and plant-associated prokaryotes.</title>
        <authorList>
            <person name="Whitman W."/>
        </authorList>
    </citation>
    <scope>NUCLEOTIDE SEQUENCE [LARGE SCALE GENOMIC DNA]</scope>
    <source>
        <strain evidence="9 10">M8UP30</strain>
    </source>
</reference>
<keyword evidence="2 6" id="KW-0698">rRNA processing</keyword>
<dbReference type="InterPro" id="IPR050080">
    <property type="entry name" value="RNase_PH"/>
</dbReference>
<dbReference type="GO" id="GO:0000175">
    <property type="term" value="F:3'-5'-RNA exonuclease activity"/>
    <property type="evidence" value="ECO:0007669"/>
    <property type="project" value="UniProtKB-UniRule"/>
</dbReference>
<feature type="domain" description="Exoribonuclease phosphorolytic" evidence="8">
    <location>
        <begin position="170"/>
        <end position="236"/>
    </location>
</feature>
<keyword evidence="5" id="KW-0694">RNA-binding</keyword>